<protein>
    <submittedName>
        <fullName evidence="1">Uncharacterized protein</fullName>
    </submittedName>
</protein>
<dbReference type="AlphaFoldDB" id="A0A2P6SLP0"/>
<dbReference type="Proteomes" id="UP000238479">
    <property type="component" value="Chromosome 1"/>
</dbReference>
<dbReference type="Gramene" id="PRQ59586">
    <property type="protein sequence ID" value="PRQ59586"/>
    <property type="gene ID" value="RchiOBHm_Chr1g0371811"/>
</dbReference>
<accession>A0A2P6SLP0</accession>
<organism evidence="1 2">
    <name type="scientific">Rosa chinensis</name>
    <name type="common">China rose</name>
    <dbReference type="NCBI Taxonomy" id="74649"/>
    <lineage>
        <taxon>Eukaryota</taxon>
        <taxon>Viridiplantae</taxon>
        <taxon>Streptophyta</taxon>
        <taxon>Embryophyta</taxon>
        <taxon>Tracheophyta</taxon>
        <taxon>Spermatophyta</taxon>
        <taxon>Magnoliopsida</taxon>
        <taxon>eudicotyledons</taxon>
        <taxon>Gunneridae</taxon>
        <taxon>Pentapetalae</taxon>
        <taxon>rosids</taxon>
        <taxon>fabids</taxon>
        <taxon>Rosales</taxon>
        <taxon>Rosaceae</taxon>
        <taxon>Rosoideae</taxon>
        <taxon>Rosoideae incertae sedis</taxon>
        <taxon>Rosa</taxon>
    </lineage>
</organism>
<evidence type="ECO:0000313" key="1">
    <source>
        <dbReference type="EMBL" id="PRQ59586.1"/>
    </source>
</evidence>
<reference evidence="1 2" key="1">
    <citation type="journal article" date="2018" name="Nat. Genet.">
        <title>The Rosa genome provides new insights in the design of modern roses.</title>
        <authorList>
            <person name="Bendahmane M."/>
        </authorList>
    </citation>
    <scope>NUCLEOTIDE SEQUENCE [LARGE SCALE GENOMIC DNA]</scope>
    <source>
        <strain evidence="2">cv. Old Blush</strain>
    </source>
</reference>
<sequence>MLQSAEEVDEDMRRRVVGIGWGIETRCFCHDCVELKAELRRKIRRCCNWFRPMGMSFACFV</sequence>
<comment type="caution">
    <text evidence="1">The sequence shown here is derived from an EMBL/GenBank/DDBJ whole genome shotgun (WGS) entry which is preliminary data.</text>
</comment>
<evidence type="ECO:0000313" key="2">
    <source>
        <dbReference type="Proteomes" id="UP000238479"/>
    </source>
</evidence>
<proteinExistence type="predicted"/>
<dbReference type="EMBL" id="PDCK01000039">
    <property type="protein sequence ID" value="PRQ59586.1"/>
    <property type="molecule type" value="Genomic_DNA"/>
</dbReference>
<name>A0A2P6SLP0_ROSCH</name>
<gene>
    <name evidence="1" type="ORF">RchiOBHm_Chr1g0371811</name>
</gene>
<keyword evidence="2" id="KW-1185">Reference proteome</keyword>